<dbReference type="AlphaFoldDB" id="A0A1Y2ITW1"/>
<dbReference type="InterPro" id="IPR002500">
    <property type="entry name" value="PAPS_reduct_dom"/>
</dbReference>
<evidence type="ECO:0000256" key="1">
    <source>
        <dbReference type="ARBA" id="ARBA00009732"/>
    </source>
</evidence>
<dbReference type="STRING" id="1353009.A0A1Y2ITW1"/>
<sequence length="291" mass="32768">MSPSTSEASKPTFDKPLKLPLSQEELDRINAYLRDLTPEQILAWAVEHVPGLYQTTAFGLTGLVAIDMLSKITSNPPPLIFIDTLYHFPETYELVEEVKKRYNRDVHVYKPAGCETVEDFEKKYGQKFWETDETTYDYVVKVEPARRAYEELGVKAVITGRRASQGADRANLQPLEVDSTGLLKLNPLFAWTFPFVQWYVDENKVPRNKLLDQGYRSVGDWHSTAKSADGDQGERAGRWAGKAEKTECGLHVDYFKMKAAAEQKLKEKGLVEQTKESAPTASTAPAVQTTA</sequence>
<evidence type="ECO:0000313" key="7">
    <source>
        <dbReference type="Proteomes" id="UP000193067"/>
    </source>
</evidence>
<feature type="region of interest" description="Disordered" evidence="4">
    <location>
        <begin position="221"/>
        <end position="240"/>
    </location>
</feature>
<dbReference type="EMBL" id="KZ084096">
    <property type="protein sequence ID" value="OSD04579.1"/>
    <property type="molecule type" value="Genomic_DNA"/>
</dbReference>
<feature type="domain" description="Phosphoadenosine phosphosulphate reductase" evidence="5">
    <location>
        <begin position="53"/>
        <end position="225"/>
    </location>
</feature>
<gene>
    <name evidence="6" type="ORF">PYCCODRAFT_1433446</name>
</gene>
<name>A0A1Y2ITW1_TRAC3</name>
<proteinExistence type="inferred from homology"/>
<comment type="pathway">
    <text evidence="3">Sulfur metabolism; hydrogen sulfide biosynthesis; sulfite from sulfate.</text>
</comment>
<evidence type="ECO:0000256" key="4">
    <source>
        <dbReference type="SAM" id="MobiDB-lite"/>
    </source>
</evidence>
<accession>A0A1Y2ITW1</accession>
<dbReference type="GO" id="GO:0004604">
    <property type="term" value="F:phosphoadenylyl-sulfate reductase (thioredoxin) activity"/>
    <property type="evidence" value="ECO:0007669"/>
    <property type="project" value="InterPro"/>
</dbReference>
<dbReference type="InterPro" id="IPR011800">
    <property type="entry name" value="PAPS_reductase_CysH"/>
</dbReference>
<dbReference type="NCBIfam" id="TIGR02057">
    <property type="entry name" value="PAPS_reductase"/>
    <property type="match status" value="1"/>
</dbReference>
<dbReference type="CDD" id="cd23945">
    <property type="entry name" value="PAPS_reductase"/>
    <property type="match status" value="1"/>
</dbReference>
<feature type="compositionally biased region" description="Basic and acidic residues" evidence="4">
    <location>
        <begin position="228"/>
        <end position="240"/>
    </location>
</feature>
<dbReference type="HAMAP" id="MF_00063">
    <property type="entry name" value="CysH"/>
    <property type="match status" value="1"/>
</dbReference>
<dbReference type="PANTHER" id="PTHR46509:SF1">
    <property type="entry name" value="PHOSPHOADENOSINE PHOSPHOSULFATE REDUCTASE"/>
    <property type="match status" value="1"/>
</dbReference>
<evidence type="ECO:0000259" key="5">
    <source>
        <dbReference type="Pfam" id="PF01507"/>
    </source>
</evidence>
<comment type="similarity">
    <text evidence="1">Belongs to the PAPS reductase family. CysH subfamily.</text>
</comment>
<dbReference type="Pfam" id="PF01507">
    <property type="entry name" value="PAPS_reduct"/>
    <property type="match status" value="1"/>
</dbReference>
<dbReference type="GO" id="GO:0005737">
    <property type="term" value="C:cytoplasm"/>
    <property type="evidence" value="ECO:0007669"/>
    <property type="project" value="TreeGrafter"/>
</dbReference>
<reference evidence="6 7" key="1">
    <citation type="journal article" date="2015" name="Biotechnol. Biofuels">
        <title>Enhanced degradation of softwood versus hardwood by the white-rot fungus Pycnoporus coccineus.</title>
        <authorList>
            <person name="Couturier M."/>
            <person name="Navarro D."/>
            <person name="Chevret D."/>
            <person name="Henrissat B."/>
            <person name="Piumi F."/>
            <person name="Ruiz-Duenas F.J."/>
            <person name="Martinez A.T."/>
            <person name="Grigoriev I.V."/>
            <person name="Riley R."/>
            <person name="Lipzen A."/>
            <person name="Berrin J.G."/>
            <person name="Master E.R."/>
            <person name="Rosso M.N."/>
        </authorList>
    </citation>
    <scope>NUCLEOTIDE SEQUENCE [LARGE SCALE GENOMIC DNA]</scope>
    <source>
        <strain evidence="6 7">BRFM310</strain>
    </source>
</reference>
<dbReference type="NCBIfam" id="TIGR00434">
    <property type="entry name" value="cysH"/>
    <property type="match status" value="1"/>
</dbReference>
<evidence type="ECO:0000256" key="2">
    <source>
        <dbReference type="ARBA" id="ARBA00023002"/>
    </source>
</evidence>
<keyword evidence="2" id="KW-0560">Oxidoreductase</keyword>
<organism evidence="6 7">
    <name type="scientific">Trametes coccinea (strain BRFM310)</name>
    <name type="common">Pycnoporus coccineus</name>
    <dbReference type="NCBI Taxonomy" id="1353009"/>
    <lineage>
        <taxon>Eukaryota</taxon>
        <taxon>Fungi</taxon>
        <taxon>Dikarya</taxon>
        <taxon>Basidiomycota</taxon>
        <taxon>Agaricomycotina</taxon>
        <taxon>Agaricomycetes</taxon>
        <taxon>Polyporales</taxon>
        <taxon>Polyporaceae</taxon>
        <taxon>Trametes</taxon>
    </lineage>
</organism>
<protein>
    <submittedName>
        <fullName evidence="6">Phosphoadenylyl-sulfate reductase</fullName>
    </submittedName>
</protein>
<dbReference type="NCBIfam" id="NF002537">
    <property type="entry name" value="PRK02090.1"/>
    <property type="match status" value="1"/>
</dbReference>
<dbReference type="InterPro" id="IPR004511">
    <property type="entry name" value="PAPS/APS_Rdtase"/>
</dbReference>
<dbReference type="SUPFAM" id="SSF52402">
    <property type="entry name" value="Adenine nucleotide alpha hydrolases-like"/>
    <property type="match status" value="1"/>
</dbReference>
<dbReference type="Proteomes" id="UP000193067">
    <property type="component" value="Unassembled WGS sequence"/>
</dbReference>
<dbReference type="PANTHER" id="PTHR46509">
    <property type="entry name" value="PHOSPHOADENOSINE PHOSPHOSULFATE REDUCTASE"/>
    <property type="match status" value="1"/>
</dbReference>
<dbReference type="InterPro" id="IPR014729">
    <property type="entry name" value="Rossmann-like_a/b/a_fold"/>
</dbReference>
<evidence type="ECO:0000256" key="3">
    <source>
        <dbReference type="ARBA" id="ARBA00024327"/>
    </source>
</evidence>
<keyword evidence="7" id="KW-1185">Reference proteome</keyword>
<feature type="region of interest" description="Disordered" evidence="4">
    <location>
        <begin position="269"/>
        <end position="291"/>
    </location>
</feature>
<feature type="compositionally biased region" description="Polar residues" evidence="4">
    <location>
        <begin position="276"/>
        <end position="291"/>
    </location>
</feature>
<dbReference type="GO" id="GO:0019379">
    <property type="term" value="P:sulfate assimilation, phosphoadenylyl sulfate reduction by phosphoadenylyl-sulfate reductase (thioredoxin)"/>
    <property type="evidence" value="ECO:0007669"/>
    <property type="project" value="InterPro"/>
</dbReference>
<evidence type="ECO:0000313" key="6">
    <source>
        <dbReference type="EMBL" id="OSD04579.1"/>
    </source>
</evidence>
<dbReference type="OrthoDB" id="7869097at2759"/>
<dbReference type="Gene3D" id="3.40.50.620">
    <property type="entry name" value="HUPs"/>
    <property type="match status" value="1"/>
</dbReference>